<evidence type="ECO:0000313" key="1">
    <source>
        <dbReference type="EMBL" id="KAI3807845.1"/>
    </source>
</evidence>
<evidence type="ECO:0000313" key="2">
    <source>
        <dbReference type="Proteomes" id="UP001056120"/>
    </source>
</evidence>
<proteinExistence type="predicted"/>
<accession>A0ACB9IKC4</accession>
<name>A0ACB9IKC4_9ASTR</name>
<gene>
    <name evidence="1" type="ORF">L1987_23780</name>
</gene>
<dbReference type="EMBL" id="CM042025">
    <property type="protein sequence ID" value="KAI3807845.1"/>
    <property type="molecule type" value="Genomic_DNA"/>
</dbReference>
<sequence length="353" mass="38093">MSTRVKTTPIGIDLGTTYSCVAAWFDQHNRIEILPNEQGNKITPSYVACDHTGVLVGEGAKNQITRNPTNTVYDVKLMIGSRFSDAILQKDIQSWPFKVIEGSTNKSIIVLEHMGENKEFSPEEISSAAIAYGLDKLGDPYHPQQKNILVFDLGGGTFDVSLLTISRDGTISVKAVGGDTHLGGEDFDMAMSINADEAVAFGAAVLAANISGNGNKAIKDMILLDVTPLSLGINLNGGYIDVLIPRNKPIPTMKERVYVTVSDNQVSLTVYVYQGECDEVKDNIFLDKFTLYGVPPAPAGQEKMKVCFSIDANGILDVSAELVSTGNKRSIVIAGSGNVSKDDIEKMLKKVEL</sequence>
<organism evidence="1 2">
    <name type="scientific">Smallanthus sonchifolius</name>
    <dbReference type="NCBI Taxonomy" id="185202"/>
    <lineage>
        <taxon>Eukaryota</taxon>
        <taxon>Viridiplantae</taxon>
        <taxon>Streptophyta</taxon>
        <taxon>Embryophyta</taxon>
        <taxon>Tracheophyta</taxon>
        <taxon>Spermatophyta</taxon>
        <taxon>Magnoliopsida</taxon>
        <taxon>eudicotyledons</taxon>
        <taxon>Gunneridae</taxon>
        <taxon>Pentapetalae</taxon>
        <taxon>asterids</taxon>
        <taxon>campanulids</taxon>
        <taxon>Asterales</taxon>
        <taxon>Asteraceae</taxon>
        <taxon>Asteroideae</taxon>
        <taxon>Heliantheae alliance</taxon>
        <taxon>Millerieae</taxon>
        <taxon>Smallanthus</taxon>
    </lineage>
</organism>
<dbReference type="Proteomes" id="UP001056120">
    <property type="component" value="Linkage Group LG08"/>
</dbReference>
<reference evidence="1 2" key="2">
    <citation type="journal article" date="2022" name="Mol. Ecol. Resour.">
        <title>The genomes of chicory, endive, great burdock and yacon provide insights into Asteraceae paleo-polyploidization history and plant inulin production.</title>
        <authorList>
            <person name="Fan W."/>
            <person name="Wang S."/>
            <person name="Wang H."/>
            <person name="Wang A."/>
            <person name="Jiang F."/>
            <person name="Liu H."/>
            <person name="Zhao H."/>
            <person name="Xu D."/>
            <person name="Zhang Y."/>
        </authorList>
    </citation>
    <scope>NUCLEOTIDE SEQUENCE [LARGE SCALE GENOMIC DNA]</scope>
    <source>
        <strain evidence="2">cv. Yunnan</strain>
        <tissue evidence="1">Leaves</tissue>
    </source>
</reference>
<keyword evidence="2" id="KW-1185">Reference proteome</keyword>
<protein>
    <submittedName>
        <fullName evidence="1">Uncharacterized protein</fullName>
    </submittedName>
</protein>
<reference evidence="2" key="1">
    <citation type="journal article" date="2022" name="Mol. Ecol. Resour.">
        <title>The genomes of chicory, endive, great burdock and yacon provide insights into Asteraceae palaeo-polyploidization history and plant inulin production.</title>
        <authorList>
            <person name="Fan W."/>
            <person name="Wang S."/>
            <person name="Wang H."/>
            <person name="Wang A."/>
            <person name="Jiang F."/>
            <person name="Liu H."/>
            <person name="Zhao H."/>
            <person name="Xu D."/>
            <person name="Zhang Y."/>
        </authorList>
    </citation>
    <scope>NUCLEOTIDE SEQUENCE [LARGE SCALE GENOMIC DNA]</scope>
    <source>
        <strain evidence="2">cv. Yunnan</strain>
    </source>
</reference>
<comment type="caution">
    <text evidence="1">The sequence shown here is derived from an EMBL/GenBank/DDBJ whole genome shotgun (WGS) entry which is preliminary data.</text>
</comment>